<dbReference type="GO" id="GO:0006006">
    <property type="term" value="P:glucose metabolic process"/>
    <property type="evidence" value="ECO:0007669"/>
    <property type="project" value="UniProtKB-KW"/>
</dbReference>
<dbReference type="InterPro" id="IPR036291">
    <property type="entry name" value="NAD(P)-bd_dom_sf"/>
</dbReference>
<dbReference type="GO" id="GO:0050661">
    <property type="term" value="F:NADP binding"/>
    <property type="evidence" value="ECO:0007669"/>
    <property type="project" value="InterPro"/>
</dbReference>
<keyword evidence="2" id="KW-0313">Glucose metabolism</keyword>
<dbReference type="Pfam" id="PF02781">
    <property type="entry name" value="G6PD_C"/>
    <property type="match status" value="1"/>
</dbReference>
<dbReference type="SUPFAM" id="SSF51735">
    <property type="entry name" value="NAD(P)-binding Rossmann-fold domains"/>
    <property type="match status" value="1"/>
</dbReference>
<feature type="domain" description="Glucose-6-phosphate dehydrogenase NAD-binding" evidence="6">
    <location>
        <begin position="8"/>
        <end position="168"/>
    </location>
</feature>
<evidence type="ECO:0000256" key="5">
    <source>
        <dbReference type="ARBA" id="ARBA00023277"/>
    </source>
</evidence>
<proteinExistence type="predicted"/>
<dbReference type="InterPro" id="IPR022675">
    <property type="entry name" value="G6P_DH_C"/>
</dbReference>
<dbReference type="InterPro" id="IPR001282">
    <property type="entry name" value="G6P_DH"/>
</dbReference>
<dbReference type="EMBL" id="DTEN01000311">
    <property type="protein sequence ID" value="HGI75547.1"/>
    <property type="molecule type" value="Genomic_DNA"/>
</dbReference>
<evidence type="ECO:0000259" key="7">
    <source>
        <dbReference type="Pfam" id="PF02781"/>
    </source>
</evidence>
<protein>
    <recommendedName>
        <fullName evidence="9">Glucose-6-phosphate dehydrogenase (NADP(+))</fullName>
    </recommendedName>
</protein>
<dbReference type="AlphaFoldDB" id="A0A7V3YMS5"/>
<evidence type="ECO:0008006" key="9">
    <source>
        <dbReference type="Google" id="ProtNLM"/>
    </source>
</evidence>
<feature type="domain" description="Glucose-6-phosphate dehydrogenase C-terminal" evidence="7">
    <location>
        <begin position="171"/>
        <end position="437"/>
    </location>
</feature>
<keyword evidence="3" id="KW-0521">NADP</keyword>
<comment type="pathway">
    <text evidence="1">Carbohydrate degradation; pentose phosphate pathway; D-ribulose 5-phosphate from D-glucose 6-phosphate (oxidative stage): step 1/3.</text>
</comment>
<evidence type="ECO:0000256" key="3">
    <source>
        <dbReference type="ARBA" id="ARBA00022857"/>
    </source>
</evidence>
<gene>
    <name evidence="8" type="ORF">ENU96_07720</name>
</gene>
<evidence type="ECO:0000313" key="8">
    <source>
        <dbReference type="EMBL" id="HGI75547.1"/>
    </source>
</evidence>
<keyword evidence="5" id="KW-0119">Carbohydrate metabolism</keyword>
<evidence type="ECO:0000259" key="6">
    <source>
        <dbReference type="Pfam" id="PF00479"/>
    </source>
</evidence>
<sequence length="452" mass="52358">MILMRTLVFFGATGNLFTRKILPALATFSEEQEFTVVALGRRFKDNASYRAFVAQLLPRPSPLLERLTYVQGDLENPGELALKISPLLGDGPLYFYLATLPSLYRDALHCIEALAQGRNPKDLFVALEKPFGRDERDFLALEESLRNVFPEEHIFYVDHYLGKGTVQNLVVLKAENFFIERLLSREFVQEVHIGVFEEEGVGERGVFYEETGAIKDIFQNHLLQLFTLLAVDIPPLCAEDQKECARFFFQLSRERARLLSQVRLPESHEVQLGQYAGYREEVRHPSSLRETFFFFPLFLDTERWRGVPFYVASGKKTAQKRSFIEVLFHSVVTPPNRLIIEIQPEERIDLVVSVRKPQRELESTPVTLNFTYSGAFQASTPEAYEKILHDFLHHDRTLFPDSSFIQEAWRLTDRLLENLKTHPPAFCRYREGMLTPEILFREKRIPDEMCLG</sequence>
<organism evidence="8">
    <name type="scientific">Candidatus Caldatribacterium californiense</name>
    <dbReference type="NCBI Taxonomy" id="1454726"/>
    <lineage>
        <taxon>Bacteria</taxon>
        <taxon>Pseudomonadati</taxon>
        <taxon>Atribacterota</taxon>
        <taxon>Atribacteria</taxon>
        <taxon>Atribacterales</taxon>
        <taxon>Candidatus Caldatribacteriaceae</taxon>
        <taxon>Candidatus Caldatribacterium</taxon>
    </lineage>
</organism>
<dbReference type="PRINTS" id="PR00079">
    <property type="entry name" value="G6PDHDRGNASE"/>
</dbReference>
<dbReference type="InterPro" id="IPR022674">
    <property type="entry name" value="G6P_DH_NAD-bd"/>
</dbReference>
<dbReference type="PANTHER" id="PTHR23429">
    <property type="entry name" value="GLUCOSE-6-PHOSPHATE 1-DEHYDROGENASE G6PD"/>
    <property type="match status" value="1"/>
</dbReference>
<comment type="caution">
    <text evidence="8">The sequence shown here is derived from an EMBL/GenBank/DDBJ whole genome shotgun (WGS) entry which is preliminary data.</text>
</comment>
<dbReference type="GO" id="GO:0005829">
    <property type="term" value="C:cytosol"/>
    <property type="evidence" value="ECO:0007669"/>
    <property type="project" value="TreeGrafter"/>
</dbReference>
<dbReference type="GO" id="GO:0009051">
    <property type="term" value="P:pentose-phosphate shunt, oxidative branch"/>
    <property type="evidence" value="ECO:0007669"/>
    <property type="project" value="TreeGrafter"/>
</dbReference>
<dbReference type="Pfam" id="PF00479">
    <property type="entry name" value="G6PD_N"/>
    <property type="match status" value="1"/>
</dbReference>
<dbReference type="Gene3D" id="3.30.360.10">
    <property type="entry name" value="Dihydrodipicolinate Reductase, domain 2"/>
    <property type="match status" value="1"/>
</dbReference>
<dbReference type="PANTHER" id="PTHR23429:SF0">
    <property type="entry name" value="GLUCOSE-6-PHOSPHATE 1-DEHYDROGENASE"/>
    <property type="match status" value="1"/>
</dbReference>
<evidence type="ECO:0000256" key="4">
    <source>
        <dbReference type="ARBA" id="ARBA00023002"/>
    </source>
</evidence>
<dbReference type="GO" id="GO:0004345">
    <property type="term" value="F:glucose-6-phosphate dehydrogenase activity"/>
    <property type="evidence" value="ECO:0007669"/>
    <property type="project" value="InterPro"/>
</dbReference>
<name>A0A7V3YMS5_9BACT</name>
<dbReference type="SUPFAM" id="SSF55347">
    <property type="entry name" value="Glyceraldehyde-3-phosphate dehydrogenase-like, C-terminal domain"/>
    <property type="match status" value="1"/>
</dbReference>
<dbReference type="Gene3D" id="3.40.50.720">
    <property type="entry name" value="NAD(P)-binding Rossmann-like Domain"/>
    <property type="match status" value="1"/>
</dbReference>
<evidence type="ECO:0000256" key="2">
    <source>
        <dbReference type="ARBA" id="ARBA00022526"/>
    </source>
</evidence>
<evidence type="ECO:0000256" key="1">
    <source>
        <dbReference type="ARBA" id="ARBA00004937"/>
    </source>
</evidence>
<accession>A0A7V3YMS5</accession>
<keyword evidence="4" id="KW-0560">Oxidoreductase</keyword>
<reference evidence="8" key="1">
    <citation type="journal article" date="2020" name="mSystems">
        <title>Genome- and Community-Level Interaction Insights into Carbon Utilization and Element Cycling Functions of Hydrothermarchaeota in Hydrothermal Sediment.</title>
        <authorList>
            <person name="Zhou Z."/>
            <person name="Liu Y."/>
            <person name="Xu W."/>
            <person name="Pan J."/>
            <person name="Luo Z.H."/>
            <person name="Li M."/>
        </authorList>
    </citation>
    <scope>NUCLEOTIDE SEQUENCE [LARGE SCALE GENOMIC DNA]</scope>
    <source>
        <strain evidence="8">SpSt-716</strain>
    </source>
</reference>